<dbReference type="eggNOG" id="ENOG5032QZJ">
    <property type="taxonomic scope" value="Bacteria"/>
</dbReference>
<keyword evidence="3" id="KW-1185">Reference proteome</keyword>
<evidence type="ECO:0000313" key="2">
    <source>
        <dbReference type="EMBL" id="EFV00625.1"/>
    </source>
</evidence>
<feature type="coiled-coil region" evidence="1">
    <location>
        <begin position="13"/>
        <end position="40"/>
    </location>
</feature>
<protein>
    <submittedName>
        <fullName evidence="2">Uncharacterized protein</fullName>
    </submittedName>
</protein>
<dbReference type="Proteomes" id="UP000004754">
    <property type="component" value="Unassembled WGS sequence"/>
</dbReference>
<dbReference type="RefSeq" id="WP_006599863.1">
    <property type="nucleotide sequence ID" value="NZ_GL622359.1"/>
</dbReference>
<dbReference type="STRING" id="887929.HMP0721_2442"/>
<gene>
    <name evidence="2" type="ORF">HMP0721_2442</name>
</gene>
<name>E6MKA6_9FIRM</name>
<evidence type="ECO:0000256" key="1">
    <source>
        <dbReference type="SAM" id="Coils"/>
    </source>
</evidence>
<sequence length="118" mass="13341">MDNTSMFELADHLKALRDEKKSAEDFVKELNAKIEEADYQLCQMMAESETQNFTHAGVMFSLTTKTRASAKADVKDELFSALRREGFGDLVYETVNANSLSSFVKEQMQRTTTPCRNG</sequence>
<organism evidence="2 3">
    <name type="scientific">Pseudoramibacter alactolyticus ATCC 23263</name>
    <dbReference type="NCBI Taxonomy" id="887929"/>
    <lineage>
        <taxon>Bacteria</taxon>
        <taxon>Bacillati</taxon>
        <taxon>Bacillota</taxon>
        <taxon>Clostridia</taxon>
        <taxon>Eubacteriales</taxon>
        <taxon>Eubacteriaceae</taxon>
        <taxon>Pseudoramibacter</taxon>
    </lineage>
</organism>
<dbReference type="Pfam" id="PF23984">
    <property type="entry name" value="DUF7307"/>
    <property type="match status" value="1"/>
</dbReference>
<evidence type="ECO:0000313" key="3">
    <source>
        <dbReference type="Proteomes" id="UP000004754"/>
    </source>
</evidence>
<dbReference type="AlphaFoldDB" id="E6MKA6"/>
<reference evidence="2 3" key="1">
    <citation type="submission" date="2010-12" db="EMBL/GenBank/DDBJ databases">
        <authorList>
            <person name="Muzny D."/>
            <person name="Qin X."/>
            <person name="Deng J."/>
            <person name="Jiang H."/>
            <person name="Liu Y."/>
            <person name="Qu J."/>
            <person name="Song X.-Z."/>
            <person name="Zhang L."/>
            <person name="Thornton R."/>
            <person name="Coyle M."/>
            <person name="Francisco L."/>
            <person name="Jackson L."/>
            <person name="Javaid M."/>
            <person name="Korchina V."/>
            <person name="Kovar C."/>
            <person name="Mata R."/>
            <person name="Mathew T."/>
            <person name="Ngo R."/>
            <person name="Nguyen L."/>
            <person name="Nguyen N."/>
            <person name="Okwuonu G."/>
            <person name="Ongeri F."/>
            <person name="Pham C."/>
            <person name="Simmons D."/>
            <person name="Wilczek-Boney K."/>
            <person name="Hale W."/>
            <person name="Jakkamsetti A."/>
            <person name="Pham P."/>
            <person name="Ruth R."/>
            <person name="San Lucas F."/>
            <person name="Warren J."/>
            <person name="Zhang J."/>
            <person name="Zhao Z."/>
            <person name="Zhou C."/>
            <person name="Zhu D."/>
            <person name="Lee S."/>
            <person name="Bess C."/>
            <person name="Blankenburg K."/>
            <person name="Forbes L."/>
            <person name="Fu Q."/>
            <person name="Gubbala S."/>
            <person name="Hirani K."/>
            <person name="Jayaseelan J.C."/>
            <person name="Lara F."/>
            <person name="Munidasa M."/>
            <person name="Palculict T."/>
            <person name="Patil S."/>
            <person name="Pu L.-L."/>
            <person name="Saada N."/>
            <person name="Tang L."/>
            <person name="Weissenberger G."/>
            <person name="Zhu Y."/>
            <person name="Hemphill L."/>
            <person name="Shang Y."/>
            <person name="Youmans B."/>
            <person name="Ayvaz T."/>
            <person name="Ross M."/>
            <person name="Santibanez J."/>
            <person name="Aqrawi P."/>
            <person name="Gross S."/>
            <person name="Joshi V."/>
            <person name="Fowler G."/>
            <person name="Nazareth L."/>
            <person name="Reid J."/>
            <person name="Worley K."/>
            <person name="Petrosino J."/>
            <person name="Highlander S."/>
            <person name="Gibbs R."/>
        </authorList>
    </citation>
    <scope>NUCLEOTIDE SEQUENCE [LARGE SCALE GENOMIC DNA]</scope>
    <source>
        <strain evidence="2 3">ATCC 23263</strain>
    </source>
</reference>
<comment type="caution">
    <text evidence="2">The sequence shown here is derived from an EMBL/GenBank/DDBJ whole genome shotgun (WGS) entry which is preliminary data.</text>
</comment>
<keyword evidence="1" id="KW-0175">Coiled coil</keyword>
<dbReference type="EMBL" id="AEQN01000033">
    <property type="protein sequence ID" value="EFV00625.1"/>
    <property type="molecule type" value="Genomic_DNA"/>
</dbReference>
<proteinExistence type="predicted"/>
<dbReference type="HOGENOM" id="CLU_142176_1_0_9"/>
<dbReference type="InterPro" id="IPR055731">
    <property type="entry name" value="Pam3_gp33-like"/>
</dbReference>
<accession>E6MKA6</accession>